<name>A0A0C3PAH5_PISTI</name>
<protein>
    <submittedName>
        <fullName evidence="1">Uncharacterized protein</fullName>
    </submittedName>
</protein>
<reference evidence="2" key="2">
    <citation type="submission" date="2015-01" db="EMBL/GenBank/DDBJ databases">
        <title>Evolutionary Origins and Diversification of the Mycorrhizal Mutualists.</title>
        <authorList>
            <consortium name="DOE Joint Genome Institute"/>
            <consortium name="Mycorrhizal Genomics Consortium"/>
            <person name="Kohler A."/>
            <person name="Kuo A."/>
            <person name="Nagy L.G."/>
            <person name="Floudas D."/>
            <person name="Copeland A."/>
            <person name="Barry K.W."/>
            <person name="Cichocki N."/>
            <person name="Veneault-Fourrey C."/>
            <person name="LaButti K."/>
            <person name="Lindquist E.A."/>
            <person name="Lipzen A."/>
            <person name="Lundell T."/>
            <person name="Morin E."/>
            <person name="Murat C."/>
            <person name="Riley R."/>
            <person name="Ohm R."/>
            <person name="Sun H."/>
            <person name="Tunlid A."/>
            <person name="Henrissat B."/>
            <person name="Grigoriev I.V."/>
            <person name="Hibbett D.S."/>
            <person name="Martin F."/>
        </authorList>
    </citation>
    <scope>NUCLEOTIDE SEQUENCE [LARGE SCALE GENOMIC DNA]</scope>
    <source>
        <strain evidence="2">Marx 270</strain>
    </source>
</reference>
<sequence length="83" mass="9319">MVAGFRASPWCSGACCFGCQNIFCAGELNARRTNRINFHMAQFTNMWKSECTNAHRHGKDWPVVQGPCPGMSILLISWLDLNI</sequence>
<organism evidence="1 2">
    <name type="scientific">Pisolithus tinctorius Marx 270</name>
    <dbReference type="NCBI Taxonomy" id="870435"/>
    <lineage>
        <taxon>Eukaryota</taxon>
        <taxon>Fungi</taxon>
        <taxon>Dikarya</taxon>
        <taxon>Basidiomycota</taxon>
        <taxon>Agaricomycotina</taxon>
        <taxon>Agaricomycetes</taxon>
        <taxon>Agaricomycetidae</taxon>
        <taxon>Boletales</taxon>
        <taxon>Sclerodermatineae</taxon>
        <taxon>Pisolithaceae</taxon>
        <taxon>Pisolithus</taxon>
    </lineage>
</organism>
<proteinExistence type="predicted"/>
<gene>
    <name evidence="1" type="ORF">M404DRAFT_541812</name>
</gene>
<reference evidence="1 2" key="1">
    <citation type="submission" date="2014-04" db="EMBL/GenBank/DDBJ databases">
        <authorList>
            <consortium name="DOE Joint Genome Institute"/>
            <person name="Kuo A."/>
            <person name="Kohler A."/>
            <person name="Costa M.D."/>
            <person name="Nagy L.G."/>
            <person name="Floudas D."/>
            <person name="Copeland A."/>
            <person name="Barry K.W."/>
            <person name="Cichocki N."/>
            <person name="Veneault-Fourrey C."/>
            <person name="LaButti K."/>
            <person name="Lindquist E.A."/>
            <person name="Lipzen A."/>
            <person name="Lundell T."/>
            <person name="Morin E."/>
            <person name="Murat C."/>
            <person name="Sun H."/>
            <person name="Tunlid A."/>
            <person name="Henrissat B."/>
            <person name="Grigoriev I.V."/>
            <person name="Hibbett D.S."/>
            <person name="Martin F."/>
            <person name="Nordberg H.P."/>
            <person name="Cantor M.N."/>
            <person name="Hua S.X."/>
        </authorList>
    </citation>
    <scope>NUCLEOTIDE SEQUENCE [LARGE SCALE GENOMIC DNA]</scope>
    <source>
        <strain evidence="1 2">Marx 270</strain>
    </source>
</reference>
<dbReference type="InParanoid" id="A0A0C3PAH5"/>
<accession>A0A0C3PAH5</accession>
<dbReference type="Proteomes" id="UP000054217">
    <property type="component" value="Unassembled WGS sequence"/>
</dbReference>
<dbReference type="AlphaFoldDB" id="A0A0C3PAH5"/>
<evidence type="ECO:0000313" key="2">
    <source>
        <dbReference type="Proteomes" id="UP000054217"/>
    </source>
</evidence>
<dbReference type="HOGENOM" id="CLU_2543484_0_0_1"/>
<dbReference type="EMBL" id="KN831969">
    <property type="protein sequence ID" value="KIO04901.1"/>
    <property type="molecule type" value="Genomic_DNA"/>
</dbReference>
<evidence type="ECO:0000313" key="1">
    <source>
        <dbReference type="EMBL" id="KIO04901.1"/>
    </source>
</evidence>
<keyword evidence="2" id="KW-1185">Reference proteome</keyword>